<feature type="binding site" evidence="5">
    <location>
        <position position="106"/>
    </location>
    <ligand>
        <name>substrate</name>
    </ligand>
</feature>
<dbReference type="PROSITE" id="PS00063">
    <property type="entry name" value="ALDOKETO_REDUCTASE_3"/>
    <property type="match status" value="1"/>
</dbReference>
<dbReference type="EMBL" id="BJVQ01000089">
    <property type="protein sequence ID" value="GEL48600.1"/>
    <property type="molecule type" value="Genomic_DNA"/>
</dbReference>
<dbReference type="InterPro" id="IPR023210">
    <property type="entry name" value="NADP_OxRdtase_dom"/>
</dbReference>
<dbReference type="PANTHER" id="PTHR43827:SF3">
    <property type="entry name" value="NADP-DEPENDENT OXIDOREDUCTASE DOMAIN-CONTAINING PROTEIN"/>
    <property type="match status" value="1"/>
</dbReference>
<dbReference type="Proteomes" id="UP000564629">
    <property type="component" value="Unassembled WGS sequence"/>
</dbReference>
<comment type="similarity">
    <text evidence="1">Belongs to the aldo/keto reductase family.</text>
</comment>
<dbReference type="OrthoDB" id="9804790at2"/>
<evidence type="ECO:0000313" key="8">
    <source>
        <dbReference type="EMBL" id="GEL48600.1"/>
    </source>
</evidence>
<sequence>MTSIPTVPLPGGAMPLLGLGTWQSEGTDAERAVITALELGYTHIDTATGYGNQAEVGRALAAVDVDRDAVFVTTKLPPDHAGRERQTLVESLAQLGTDHLDLWLVHWPPDKQATPATWEQFIAARDEGLVRSIGVSNYSIAQIDELIAATGEAPAVNQIPWSPGDYDADLVAEHERRGVRIEGYSPFKRTDLDDPVLTAIAAEHGVTTRQVVLRWHLDHGIVVIPKSTHRERIEQNLDVLRFSLSEDEVARIDGLGGR</sequence>
<evidence type="ECO:0000313" key="9">
    <source>
        <dbReference type="EMBL" id="MBB5473964.1"/>
    </source>
</evidence>
<evidence type="ECO:0000313" key="10">
    <source>
        <dbReference type="Proteomes" id="UP000321723"/>
    </source>
</evidence>
<reference evidence="8 10" key="1">
    <citation type="submission" date="2019-07" db="EMBL/GenBank/DDBJ databases">
        <title>Whole genome shotgun sequence of Cellulomonas hominis NBRC 16055.</title>
        <authorList>
            <person name="Hosoyama A."/>
            <person name="Uohara A."/>
            <person name="Ohji S."/>
            <person name="Ichikawa N."/>
        </authorList>
    </citation>
    <scope>NUCLEOTIDE SEQUENCE [LARGE SCALE GENOMIC DNA]</scope>
    <source>
        <strain evidence="8 10">NBRC 16055</strain>
    </source>
</reference>
<gene>
    <name evidence="8" type="ORF">CHO01_37160</name>
    <name evidence="9" type="ORF">HNR08_002700</name>
</gene>
<evidence type="ECO:0000256" key="3">
    <source>
        <dbReference type="ARBA" id="ARBA00023002"/>
    </source>
</evidence>
<keyword evidence="10" id="KW-1185">Reference proteome</keyword>
<dbReference type="SUPFAM" id="SSF51430">
    <property type="entry name" value="NAD(P)-linked oxidoreductase"/>
    <property type="match status" value="1"/>
</dbReference>
<evidence type="ECO:0000256" key="4">
    <source>
        <dbReference type="PIRSR" id="PIRSR000097-1"/>
    </source>
</evidence>
<dbReference type="GO" id="GO:0016616">
    <property type="term" value="F:oxidoreductase activity, acting on the CH-OH group of donors, NAD or NADP as acceptor"/>
    <property type="evidence" value="ECO:0007669"/>
    <property type="project" value="UniProtKB-ARBA"/>
</dbReference>
<reference evidence="9 11" key="2">
    <citation type="submission" date="2020-08" db="EMBL/GenBank/DDBJ databases">
        <title>Sequencing the genomes of 1000 actinobacteria strains.</title>
        <authorList>
            <person name="Klenk H.-P."/>
        </authorList>
    </citation>
    <scope>NUCLEOTIDE SEQUENCE [LARGE SCALE GENOMIC DNA]</scope>
    <source>
        <strain evidence="9 11">DSM 9581</strain>
    </source>
</reference>
<dbReference type="Gene3D" id="3.20.20.100">
    <property type="entry name" value="NADP-dependent oxidoreductase domain"/>
    <property type="match status" value="1"/>
</dbReference>
<accession>A0A511FH94</accession>
<feature type="site" description="Lowers pKa of active site Tyr" evidence="6">
    <location>
        <position position="75"/>
    </location>
</feature>
<evidence type="ECO:0000259" key="7">
    <source>
        <dbReference type="Pfam" id="PF00248"/>
    </source>
</evidence>
<dbReference type="CDD" id="cd19071">
    <property type="entry name" value="AKR_AKR1-5-like"/>
    <property type="match status" value="1"/>
</dbReference>
<dbReference type="EMBL" id="JACHDN010000001">
    <property type="protein sequence ID" value="MBB5473964.1"/>
    <property type="molecule type" value="Genomic_DNA"/>
</dbReference>
<dbReference type="AlphaFoldDB" id="A0A511FH94"/>
<dbReference type="Proteomes" id="UP000321723">
    <property type="component" value="Unassembled WGS sequence"/>
</dbReference>
<proteinExistence type="inferred from homology"/>
<dbReference type="Pfam" id="PF00248">
    <property type="entry name" value="Aldo_ket_red"/>
    <property type="match status" value="1"/>
</dbReference>
<dbReference type="InterPro" id="IPR018170">
    <property type="entry name" value="Aldo/ket_reductase_CS"/>
</dbReference>
<evidence type="ECO:0000256" key="5">
    <source>
        <dbReference type="PIRSR" id="PIRSR000097-2"/>
    </source>
</evidence>
<evidence type="ECO:0000313" key="11">
    <source>
        <dbReference type="Proteomes" id="UP000564629"/>
    </source>
</evidence>
<dbReference type="RefSeq" id="WP_146840578.1">
    <property type="nucleotide sequence ID" value="NZ_BJVQ01000089.1"/>
</dbReference>
<dbReference type="FunFam" id="3.20.20.100:FF:000002">
    <property type="entry name" value="2,5-diketo-D-gluconic acid reductase A"/>
    <property type="match status" value="1"/>
</dbReference>
<feature type="domain" description="NADP-dependent oxidoreductase" evidence="7">
    <location>
        <begin position="17"/>
        <end position="255"/>
    </location>
</feature>
<name>A0A511FH94_9CELL</name>
<evidence type="ECO:0000256" key="1">
    <source>
        <dbReference type="ARBA" id="ARBA00007905"/>
    </source>
</evidence>
<dbReference type="PANTHER" id="PTHR43827">
    <property type="entry name" value="2,5-DIKETO-D-GLUCONIC ACID REDUCTASE"/>
    <property type="match status" value="1"/>
</dbReference>
<keyword evidence="3" id="KW-0560">Oxidoreductase</keyword>
<dbReference type="InterPro" id="IPR020471">
    <property type="entry name" value="AKR"/>
</dbReference>
<dbReference type="PROSITE" id="PS00062">
    <property type="entry name" value="ALDOKETO_REDUCTASE_2"/>
    <property type="match status" value="1"/>
</dbReference>
<evidence type="ECO:0000256" key="6">
    <source>
        <dbReference type="PIRSR" id="PIRSR000097-3"/>
    </source>
</evidence>
<feature type="active site" description="Proton donor" evidence="4">
    <location>
        <position position="50"/>
    </location>
</feature>
<evidence type="ECO:0000256" key="2">
    <source>
        <dbReference type="ARBA" id="ARBA00022857"/>
    </source>
</evidence>
<dbReference type="PRINTS" id="PR00069">
    <property type="entry name" value="ALDKETRDTASE"/>
</dbReference>
<dbReference type="InterPro" id="IPR036812">
    <property type="entry name" value="NAD(P)_OxRdtase_dom_sf"/>
</dbReference>
<comment type="caution">
    <text evidence="8">The sequence shown here is derived from an EMBL/GenBank/DDBJ whole genome shotgun (WGS) entry which is preliminary data.</text>
</comment>
<keyword evidence="2" id="KW-0521">NADP</keyword>
<dbReference type="PIRSF" id="PIRSF000097">
    <property type="entry name" value="AKR"/>
    <property type="match status" value="1"/>
</dbReference>
<protein>
    <submittedName>
        <fullName evidence="9">Diketogulonate reductase-like aldo/keto reductase</fullName>
    </submittedName>
    <submittedName>
        <fullName evidence="8">Oxidoreductase</fullName>
    </submittedName>
</protein>
<organism evidence="8 10">
    <name type="scientific">Cellulomonas hominis</name>
    <dbReference type="NCBI Taxonomy" id="156981"/>
    <lineage>
        <taxon>Bacteria</taxon>
        <taxon>Bacillati</taxon>
        <taxon>Actinomycetota</taxon>
        <taxon>Actinomycetes</taxon>
        <taxon>Micrococcales</taxon>
        <taxon>Cellulomonadaceae</taxon>
        <taxon>Cellulomonas</taxon>
    </lineage>
</organism>